<dbReference type="PROSITE" id="PS50850">
    <property type="entry name" value="MFS"/>
    <property type="match status" value="1"/>
</dbReference>
<dbReference type="AlphaFoldDB" id="A0A0R2ACH6"/>
<evidence type="ECO:0000313" key="9">
    <source>
        <dbReference type="Proteomes" id="UP000051008"/>
    </source>
</evidence>
<feature type="transmembrane region" description="Helical" evidence="6">
    <location>
        <begin position="354"/>
        <end position="381"/>
    </location>
</feature>
<evidence type="ECO:0000256" key="3">
    <source>
        <dbReference type="ARBA" id="ARBA00022692"/>
    </source>
</evidence>
<feature type="transmembrane region" description="Helical" evidence="6">
    <location>
        <begin position="313"/>
        <end position="333"/>
    </location>
</feature>
<evidence type="ECO:0000256" key="4">
    <source>
        <dbReference type="ARBA" id="ARBA00022989"/>
    </source>
</evidence>
<evidence type="ECO:0000256" key="5">
    <source>
        <dbReference type="ARBA" id="ARBA00023136"/>
    </source>
</evidence>
<comment type="subcellular location">
    <subcellularLocation>
        <location evidence="1">Cell membrane</location>
        <topology evidence="1">Multi-pass membrane protein</topology>
    </subcellularLocation>
</comment>
<dbReference type="SUPFAM" id="SSF103473">
    <property type="entry name" value="MFS general substrate transporter"/>
    <property type="match status" value="1"/>
</dbReference>
<dbReference type="GO" id="GO:0022857">
    <property type="term" value="F:transmembrane transporter activity"/>
    <property type="evidence" value="ECO:0007669"/>
    <property type="project" value="InterPro"/>
</dbReference>
<feature type="transmembrane region" description="Helical" evidence="6">
    <location>
        <begin position="217"/>
        <end position="237"/>
    </location>
</feature>
<feature type="domain" description="Major facilitator superfamily (MFS) profile" evidence="7">
    <location>
        <begin position="29"/>
        <end position="476"/>
    </location>
</feature>
<proteinExistence type="predicted"/>
<evidence type="ECO:0000259" key="7">
    <source>
        <dbReference type="PROSITE" id="PS50850"/>
    </source>
</evidence>
<dbReference type="Pfam" id="PF07690">
    <property type="entry name" value="MFS_1"/>
    <property type="match status" value="1"/>
</dbReference>
<evidence type="ECO:0000256" key="6">
    <source>
        <dbReference type="SAM" id="Phobius"/>
    </source>
</evidence>
<keyword evidence="4 6" id="KW-1133">Transmembrane helix</keyword>
<keyword evidence="9" id="KW-1185">Reference proteome</keyword>
<feature type="transmembrane region" description="Helical" evidence="6">
    <location>
        <begin position="127"/>
        <end position="146"/>
    </location>
</feature>
<comment type="caution">
    <text evidence="8">The sequence shown here is derived from an EMBL/GenBank/DDBJ whole genome shotgun (WGS) entry which is preliminary data.</text>
</comment>
<dbReference type="InterPro" id="IPR020846">
    <property type="entry name" value="MFS_dom"/>
</dbReference>
<evidence type="ECO:0000256" key="2">
    <source>
        <dbReference type="ARBA" id="ARBA00022448"/>
    </source>
</evidence>
<feature type="transmembrane region" description="Helical" evidence="6">
    <location>
        <begin position="31"/>
        <end position="50"/>
    </location>
</feature>
<dbReference type="PANTHER" id="PTHR42718:SF9">
    <property type="entry name" value="MAJOR FACILITATOR SUPERFAMILY MULTIDRUG TRANSPORTER MFSC"/>
    <property type="match status" value="1"/>
</dbReference>
<dbReference type="Gene3D" id="1.20.1250.20">
    <property type="entry name" value="MFS general substrate transporter like domains"/>
    <property type="match status" value="1"/>
</dbReference>
<dbReference type="Gene3D" id="1.20.1720.10">
    <property type="entry name" value="Multidrug resistance protein D"/>
    <property type="match status" value="1"/>
</dbReference>
<sequence length="484" mass="53049">MRAFEEVKSQELILFLEEFFMNETVSRKTNISVASVGILTFTGILIETSLNVTFPTLMSTFNEPLAVVQWLTTGYLLMVTLMMGATAFLLKRFKARRLFLVASSLAIIGGILCLFAPEFWLLMLGRLLQAAATGIATPLMFSVVFNKVPAKKWGTYTGICAMLISLAPALGPTYGGIMNHYLTWRYCFVFVVILLGLALVAGLLNFEDNETYPQTKFNLLSFIYLISFLTSLEFGLQQLSSRLGLAVGLIILSLVCLALFIFRSLTKANPLIDLRILKDSYVSWRLVDYFGLQFTNISLSFIIPIFAENYLHVNSLVAGLMLLPGSLAGAIIAPLSGRWYDKSGANKPIPLGNFLMLLGAVLFAGLTKQLTVALIVIFYIFTRAGFNTAFGNVMTDSGKAVPLAKKADQNSLFSMSQQYAGSLGTAIISGILTFAQKGSNTSLQAIKVGSQLSFGFLAIISFIGLLSVIILHKRHVPAKKQFDK</sequence>
<dbReference type="GO" id="GO:0005886">
    <property type="term" value="C:plasma membrane"/>
    <property type="evidence" value="ECO:0007669"/>
    <property type="project" value="UniProtKB-SubCell"/>
</dbReference>
<gene>
    <name evidence="8" type="ORF">FC14_GL001941</name>
</gene>
<keyword evidence="5 6" id="KW-0472">Membrane</keyword>
<evidence type="ECO:0000313" key="8">
    <source>
        <dbReference type="EMBL" id="KRM64306.1"/>
    </source>
</evidence>
<keyword evidence="2" id="KW-0813">Transport</keyword>
<feature type="transmembrane region" description="Helical" evidence="6">
    <location>
        <begin position="70"/>
        <end position="90"/>
    </location>
</feature>
<keyword evidence="3 6" id="KW-0812">Transmembrane</keyword>
<dbReference type="Proteomes" id="UP000051008">
    <property type="component" value="Unassembled WGS sequence"/>
</dbReference>
<dbReference type="EMBL" id="AYYP01000035">
    <property type="protein sequence ID" value="KRM64306.1"/>
    <property type="molecule type" value="Genomic_DNA"/>
</dbReference>
<feature type="transmembrane region" description="Helical" evidence="6">
    <location>
        <begin position="97"/>
        <end position="121"/>
    </location>
</feature>
<accession>A0A0R2ACH6</accession>
<dbReference type="PRINTS" id="PR01036">
    <property type="entry name" value="TCRTETB"/>
</dbReference>
<evidence type="ECO:0000256" key="1">
    <source>
        <dbReference type="ARBA" id="ARBA00004651"/>
    </source>
</evidence>
<dbReference type="InterPro" id="IPR011701">
    <property type="entry name" value="MFS"/>
</dbReference>
<dbReference type="PATRIC" id="fig|1423718.3.peg.2016"/>
<organism evidence="8 9">
    <name type="scientific">Ligilactobacillus agilis DSM 20509</name>
    <dbReference type="NCBI Taxonomy" id="1423718"/>
    <lineage>
        <taxon>Bacteria</taxon>
        <taxon>Bacillati</taxon>
        <taxon>Bacillota</taxon>
        <taxon>Bacilli</taxon>
        <taxon>Lactobacillales</taxon>
        <taxon>Lactobacillaceae</taxon>
        <taxon>Ligilactobacillus</taxon>
    </lineage>
</organism>
<feature type="transmembrane region" description="Helical" evidence="6">
    <location>
        <begin position="286"/>
        <end position="307"/>
    </location>
</feature>
<name>A0A0R2ACH6_9LACO</name>
<protein>
    <submittedName>
        <fullName evidence="8">Major facilitator superfamily permease</fullName>
    </submittedName>
</protein>
<dbReference type="PANTHER" id="PTHR42718">
    <property type="entry name" value="MAJOR FACILITATOR SUPERFAMILY MULTIDRUG TRANSPORTER MFSC"/>
    <property type="match status" value="1"/>
</dbReference>
<feature type="transmembrane region" description="Helical" evidence="6">
    <location>
        <begin position="153"/>
        <end position="171"/>
    </location>
</feature>
<reference evidence="8 9" key="1">
    <citation type="journal article" date="2015" name="Genome Announc.">
        <title>Expanding the biotechnology potential of lactobacilli through comparative genomics of 213 strains and associated genera.</title>
        <authorList>
            <person name="Sun Z."/>
            <person name="Harris H.M."/>
            <person name="McCann A."/>
            <person name="Guo C."/>
            <person name="Argimon S."/>
            <person name="Zhang W."/>
            <person name="Yang X."/>
            <person name="Jeffery I.B."/>
            <person name="Cooney J.C."/>
            <person name="Kagawa T.F."/>
            <person name="Liu W."/>
            <person name="Song Y."/>
            <person name="Salvetti E."/>
            <person name="Wrobel A."/>
            <person name="Rasinkangas P."/>
            <person name="Parkhill J."/>
            <person name="Rea M.C."/>
            <person name="O'Sullivan O."/>
            <person name="Ritari J."/>
            <person name="Douillard F.P."/>
            <person name="Paul Ross R."/>
            <person name="Yang R."/>
            <person name="Briner A.E."/>
            <person name="Felis G.E."/>
            <person name="de Vos W.M."/>
            <person name="Barrangou R."/>
            <person name="Klaenhammer T.R."/>
            <person name="Caufield P.W."/>
            <person name="Cui Y."/>
            <person name="Zhang H."/>
            <person name="O'Toole P.W."/>
        </authorList>
    </citation>
    <scope>NUCLEOTIDE SEQUENCE [LARGE SCALE GENOMIC DNA]</scope>
    <source>
        <strain evidence="8 9">DSM 20509</strain>
    </source>
</reference>
<feature type="transmembrane region" description="Helical" evidence="6">
    <location>
        <begin position="452"/>
        <end position="471"/>
    </location>
</feature>
<dbReference type="InterPro" id="IPR036259">
    <property type="entry name" value="MFS_trans_sf"/>
</dbReference>
<feature type="transmembrane region" description="Helical" evidence="6">
    <location>
        <begin position="183"/>
        <end position="205"/>
    </location>
</feature>
<feature type="transmembrane region" description="Helical" evidence="6">
    <location>
        <begin position="243"/>
        <end position="265"/>
    </location>
</feature>